<keyword evidence="2" id="KW-0732">Signal</keyword>
<feature type="signal peptide" evidence="2">
    <location>
        <begin position="1"/>
        <end position="28"/>
    </location>
</feature>
<dbReference type="EMBL" id="PXVC01000031">
    <property type="protein sequence ID" value="PSI01461.1"/>
    <property type="molecule type" value="Genomic_DNA"/>
</dbReference>
<evidence type="ECO:0000256" key="1">
    <source>
        <dbReference type="SAM" id="MobiDB-lite"/>
    </source>
</evidence>
<reference evidence="4" key="1">
    <citation type="submission" date="2018-03" db="EMBL/GenBank/DDBJ databases">
        <title>Ecological and genomic features of two cosmopolitan and abundant freshwater picocyanobacteria.</title>
        <authorList>
            <person name="Cabello-Yeves P.J."/>
            <person name="Picazo A."/>
            <person name="Camacho A."/>
            <person name="Callieri C."/>
            <person name="Rosselli R."/>
            <person name="Roda-Garcia J."/>
            <person name="Coutinho F.H."/>
            <person name="Rodriguez-Valera F."/>
        </authorList>
    </citation>
    <scope>NUCLEOTIDE SEQUENCE [LARGE SCALE GENOMIC DNA]</scope>
    <source>
        <strain evidence="4">Tous</strain>
    </source>
</reference>
<feature type="compositionally biased region" description="Low complexity" evidence="1">
    <location>
        <begin position="68"/>
        <end position="79"/>
    </location>
</feature>
<gene>
    <name evidence="3" type="ORF">C7K08_07955</name>
</gene>
<dbReference type="Proteomes" id="UP000240206">
    <property type="component" value="Unassembled WGS sequence"/>
</dbReference>
<dbReference type="RefSeq" id="WP_106500106.1">
    <property type="nucleotide sequence ID" value="NZ_PXVC01000031.1"/>
</dbReference>
<sequence length="103" mass="10896">MPNQATNLLRVVLPAALLGLIASGAGHANPKNESIQEQNLYNYGTTKPSNSLLDVTNPMELMNRLRNSSSMDSATSPSDAVDEALRQLDKPTAPAAKARPVGP</sequence>
<accession>A0A2P7EE04</accession>
<proteinExistence type="predicted"/>
<evidence type="ECO:0000256" key="2">
    <source>
        <dbReference type="SAM" id="SignalP"/>
    </source>
</evidence>
<feature type="region of interest" description="Disordered" evidence="1">
    <location>
        <begin position="66"/>
        <end position="103"/>
    </location>
</feature>
<organism evidence="3 4">
    <name type="scientific">Synechococcus lacustris str. Tous</name>
    <dbReference type="NCBI Taxonomy" id="1910958"/>
    <lineage>
        <taxon>Bacteria</taxon>
        <taxon>Bacillati</taxon>
        <taxon>Cyanobacteriota</taxon>
        <taxon>Cyanophyceae</taxon>
        <taxon>Synechococcales</taxon>
        <taxon>Synechococcaceae</taxon>
        <taxon>Synechococcus</taxon>
    </lineage>
</organism>
<evidence type="ECO:0000313" key="4">
    <source>
        <dbReference type="Proteomes" id="UP000240206"/>
    </source>
</evidence>
<dbReference type="AlphaFoldDB" id="A0A2P7EE04"/>
<evidence type="ECO:0000313" key="3">
    <source>
        <dbReference type="EMBL" id="PSI01461.1"/>
    </source>
</evidence>
<feature type="chain" id="PRO_5015172042" description="Porin" evidence="2">
    <location>
        <begin position="29"/>
        <end position="103"/>
    </location>
</feature>
<comment type="caution">
    <text evidence="3">The sequence shown here is derived from an EMBL/GenBank/DDBJ whole genome shotgun (WGS) entry which is preliminary data.</text>
</comment>
<evidence type="ECO:0008006" key="5">
    <source>
        <dbReference type="Google" id="ProtNLM"/>
    </source>
</evidence>
<protein>
    <recommendedName>
        <fullName evidence="5">Porin</fullName>
    </recommendedName>
</protein>
<name>A0A2P7EE04_9SYNE</name>
<keyword evidence="4" id="KW-1185">Reference proteome</keyword>